<dbReference type="Proteomes" id="UP001432027">
    <property type="component" value="Unassembled WGS sequence"/>
</dbReference>
<keyword evidence="3" id="KW-1185">Reference proteome</keyword>
<proteinExistence type="predicted"/>
<sequence>MLQHSSTIDHSCNEMKRSWVRMASHLPTMVPWMAEGSSSTGQRTLRFDMLLTGLRELDRVRRLRDGPREDTRNRKGKMSTYTTELVTSSKQTPSCL</sequence>
<organism evidence="2 3">
    <name type="scientific">Pristionchus entomophagus</name>
    <dbReference type="NCBI Taxonomy" id="358040"/>
    <lineage>
        <taxon>Eukaryota</taxon>
        <taxon>Metazoa</taxon>
        <taxon>Ecdysozoa</taxon>
        <taxon>Nematoda</taxon>
        <taxon>Chromadorea</taxon>
        <taxon>Rhabditida</taxon>
        <taxon>Rhabditina</taxon>
        <taxon>Diplogasteromorpha</taxon>
        <taxon>Diplogasteroidea</taxon>
        <taxon>Neodiplogasteridae</taxon>
        <taxon>Pristionchus</taxon>
    </lineage>
</organism>
<name>A0AAV5SH73_9BILA</name>
<feature type="compositionally biased region" description="Basic and acidic residues" evidence="1">
    <location>
        <begin position="62"/>
        <end position="73"/>
    </location>
</feature>
<reference evidence="2" key="1">
    <citation type="submission" date="2023-10" db="EMBL/GenBank/DDBJ databases">
        <title>Genome assembly of Pristionchus species.</title>
        <authorList>
            <person name="Yoshida K."/>
            <person name="Sommer R.J."/>
        </authorList>
    </citation>
    <scope>NUCLEOTIDE SEQUENCE</scope>
    <source>
        <strain evidence="2">RS0144</strain>
    </source>
</reference>
<evidence type="ECO:0000313" key="2">
    <source>
        <dbReference type="EMBL" id="GMS82398.1"/>
    </source>
</evidence>
<feature type="region of interest" description="Disordered" evidence="1">
    <location>
        <begin position="62"/>
        <end position="96"/>
    </location>
</feature>
<feature type="compositionally biased region" description="Polar residues" evidence="1">
    <location>
        <begin position="79"/>
        <end position="96"/>
    </location>
</feature>
<dbReference type="EMBL" id="BTSX01000002">
    <property type="protein sequence ID" value="GMS82398.1"/>
    <property type="molecule type" value="Genomic_DNA"/>
</dbReference>
<evidence type="ECO:0000313" key="3">
    <source>
        <dbReference type="Proteomes" id="UP001432027"/>
    </source>
</evidence>
<dbReference type="AlphaFoldDB" id="A0AAV5SH73"/>
<evidence type="ECO:0000256" key="1">
    <source>
        <dbReference type="SAM" id="MobiDB-lite"/>
    </source>
</evidence>
<accession>A0AAV5SH73</accession>
<gene>
    <name evidence="2" type="ORF">PENTCL1PPCAC_4573</name>
</gene>
<protein>
    <submittedName>
        <fullName evidence="2">Uncharacterized protein</fullName>
    </submittedName>
</protein>
<comment type="caution">
    <text evidence="2">The sequence shown here is derived from an EMBL/GenBank/DDBJ whole genome shotgun (WGS) entry which is preliminary data.</text>
</comment>